<protein>
    <recommendedName>
        <fullName evidence="2">Transposase InsH N-terminal domain-containing protein</fullName>
    </recommendedName>
</protein>
<evidence type="ECO:0000313" key="1">
    <source>
        <dbReference type="EMBL" id="KKN08576.1"/>
    </source>
</evidence>
<evidence type="ECO:0008006" key="2">
    <source>
        <dbReference type="Google" id="ProtNLM"/>
    </source>
</evidence>
<proteinExistence type="predicted"/>
<gene>
    <name evidence="1" type="ORF">LCGC14_1055330</name>
</gene>
<accession>A0A0F9Q5Q5</accession>
<name>A0A0F9Q5Q5_9ZZZZ</name>
<dbReference type="AlphaFoldDB" id="A0A0F9Q5Q5"/>
<comment type="caution">
    <text evidence="1">The sequence shown here is derived from an EMBL/GenBank/DDBJ whole genome shotgun (WGS) entry which is preliminary data.</text>
</comment>
<organism evidence="1">
    <name type="scientific">marine sediment metagenome</name>
    <dbReference type="NCBI Taxonomy" id="412755"/>
    <lineage>
        <taxon>unclassified sequences</taxon>
        <taxon>metagenomes</taxon>
        <taxon>ecological metagenomes</taxon>
    </lineage>
</organism>
<dbReference type="EMBL" id="LAZR01004439">
    <property type="protein sequence ID" value="KKN08576.1"/>
    <property type="molecule type" value="Genomic_DNA"/>
</dbReference>
<reference evidence="1" key="1">
    <citation type="journal article" date="2015" name="Nature">
        <title>Complex archaea that bridge the gap between prokaryotes and eukaryotes.</title>
        <authorList>
            <person name="Spang A."/>
            <person name="Saw J.H."/>
            <person name="Jorgensen S.L."/>
            <person name="Zaremba-Niedzwiedzka K."/>
            <person name="Martijn J."/>
            <person name="Lind A.E."/>
            <person name="van Eijk R."/>
            <person name="Schleper C."/>
            <person name="Guy L."/>
            <person name="Ettema T.J."/>
        </authorList>
    </citation>
    <scope>NUCLEOTIDE SEQUENCE</scope>
</reference>
<sequence length="71" mass="8025">MATKALPTCAHRCSPKLYTQHQLFACLVLKALLKSDYRGITAFLEDLPELRTLIGLPRTPHFTTLQKASKR</sequence>